<keyword evidence="1" id="KW-0472">Membrane</keyword>
<proteinExistence type="predicted"/>
<dbReference type="AlphaFoldDB" id="A0A6C0LC19"/>
<name>A0A6C0LC19_9ZZZZ</name>
<dbReference type="EMBL" id="MN740444">
    <property type="protein sequence ID" value="QHU26802.1"/>
    <property type="molecule type" value="Genomic_DNA"/>
</dbReference>
<sequence>MFHQIKQRRDKKSNNNIVKSLLDMSVEPNPVAVAQQYAAQQSIQTESEEETKKKAVAEAKAKAVAEAKAKADAEAKAKADAEAKVTATMLNQYENVVKENTILNDKINTHMFSENKGKKDIDDEKSKYLQETILTMRFINNCLFGVYLTLFAGLAYTIYNKDLNIKAKIALFLVFLLYPFYISALQDNLRFVYNFLFSATANINTSSLPESNELINNNTSNIHSSEEKEVDYNALLKENSILETKVTNIKNDKTMNSRNSIFTAEQSEQYKTMNSYLFVLYYLCVLGFVYVLFATASFQFNIYLKVTLVVLLAGYPYYIDMIAIAIMYVLTVLYKLVMGQTYKDPHAKYDTSLL</sequence>
<reference evidence="2" key="1">
    <citation type="journal article" date="2020" name="Nature">
        <title>Giant virus diversity and host interactions through global metagenomics.</title>
        <authorList>
            <person name="Schulz F."/>
            <person name="Roux S."/>
            <person name="Paez-Espino D."/>
            <person name="Jungbluth S."/>
            <person name="Walsh D.A."/>
            <person name="Denef V.J."/>
            <person name="McMahon K.D."/>
            <person name="Konstantinidis K.T."/>
            <person name="Eloe-Fadrosh E.A."/>
            <person name="Kyrpides N.C."/>
            <person name="Woyke T."/>
        </authorList>
    </citation>
    <scope>NUCLEOTIDE SEQUENCE</scope>
    <source>
        <strain evidence="2">GVMAG-M-3300027759-42</strain>
    </source>
</reference>
<protein>
    <submittedName>
        <fullName evidence="2">Uncharacterized protein</fullName>
    </submittedName>
</protein>
<evidence type="ECO:0000256" key="1">
    <source>
        <dbReference type="SAM" id="Phobius"/>
    </source>
</evidence>
<organism evidence="2">
    <name type="scientific">viral metagenome</name>
    <dbReference type="NCBI Taxonomy" id="1070528"/>
    <lineage>
        <taxon>unclassified sequences</taxon>
        <taxon>metagenomes</taxon>
        <taxon>organismal metagenomes</taxon>
    </lineage>
</organism>
<feature type="transmembrane region" description="Helical" evidence="1">
    <location>
        <begin position="279"/>
        <end position="303"/>
    </location>
</feature>
<feature type="transmembrane region" description="Helical" evidence="1">
    <location>
        <begin position="315"/>
        <end position="334"/>
    </location>
</feature>
<evidence type="ECO:0000313" key="2">
    <source>
        <dbReference type="EMBL" id="QHU26802.1"/>
    </source>
</evidence>
<feature type="transmembrane region" description="Helical" evidence="1">
    <location>
        <begin position="138"/>
        <end position="159"/>
    </location>
</feature>
<feature type="transmembrane region" description="Helical" evidence="1">
    <location>
        <begin position="165"/>
        <end position="185"/>
    </location>
</feature>
<accession>A0A6C0LC19</accession>
<keyword evidence="1" id="KW-1133">Transmembrane helix</keyword>
<keyword evidence="1" id="KW-0812">Transmembrane</keyword>